<dbReference type="PROSITE" id="PS00108">
    <property type="entry name" value="PROTEIN_KINASE_ST"/>
    <property type="match status" value="1"/>
</dbReference>
<dbReference type="GO" id="GO:0051726">
    <property type="term" value="P:regulation of cell cycle"/>
    <property type="evidence" value="ECO:0000318"/>
    <property type="project" value="GO_Central"/>
</dbReference>
<comment type="catalytic activity">
    <reaction evidence="10">
        <text>[DNA-directed RNA polymerase] + ATP = phospho-[DNA-directed RNA polymerase] + ADP + H(+)</text>
        <dbReference type="Rhea" id="RHEA:10216"/>
        <dbReference type="Rhea" id="RHEA-COMP:11321"/>
        <dbReference type="Rhea" id="RHEA-COMP:11322"/>
        <dbReference type="ChEBI" id="CHEBI:15378"/>
        <dbReference type="ChEBI" id="CHEBI:30616"/>
        <dbReference type="ChEBI" id="CHEBI:43176"/>
        <dbReference type="ChEBI" id="CHEBI:68546"/>
        <dbReference type="ChEBI" id="CHEBI:456216"/>
        <dbReference type="EC" id="2.7.11.23"/>
    </reaction>
</comment>
<dbReference type="Gene3D" id="1.10.510.10">
    <property type="entry name" value="Transferase(Phosphotransferase) domain 1"/>
    <property type="match status" value="1"/>
</dbReference>
<evidence type="ECO:0000256" key="15">
    <source>
        <dbReference type="SAM" id="MobiDB-lite"/>
    </source>
</evidence>
<keyword evidence="7 12" id="KW-0067">ATP-binding</keyword>
<dbReference type="eggNOG" id="KOG0659">
    <property type="taxonomic scope" value="Eukaryota"/>
</dbReference>
<evidence type="ECO:0000256" key="7">
    <source>
        <dbReference type="ARBA" id="ARBA00022840"/>
    </source>
</evidence>
<dbReference type="Proteomes" id="UP000030748">
    <property type="component" value="Unassembled WGS sequence"/>
</dbReference>
<dbReference type="FunFam" id="1.10.510.10:FF:000097">
    <property type="entry name" value="Putative cyclin-dependent kinase 7"/>
    <property type="match status" value="1"/>
</dbReference>
<comment type="catalytic activity">
    <reaction evidence="8">
        <text>L-threonyl-[protein] + ATP = O-phospho-L-threonyl-[protein] + ADP + H(+)</text>
        <dbReference type="Rhea" id="RHEA:46608"/>
        <dbReference type="Rhea" id="RHEA-COMP:11060"/>
        <dbReference type="Rhea" id="RHEA-COMP:11605"/>
        <dbReference type="ChEBI" id="CHEBI:15378"/>
        <dbReference type="ChEBI" id="CHEBI:30013"/>
        <dbReference type="ChEBI" id="CHEBI:30616"/>
        <dbReference type="ChEBI" id="CHEBI:61977"/>
        <dbReference type="ChEBI" id="CHEBI:456216"/>
        <dbReference type="EC" id="2.7.11.22"/>
    </reaction>
</comment>
<dbReference type="KEGG" id="egt:105948975"/>
<dbReference type="GO" id="GO:0004693">
    <property type="term" value="F:cyclin-dependent protein serine/threonine kinase activity"/>
    <property type="evidence" value="ECO:0000318"/>
    <property type="project" value="GO_Central"/>
</dbReference>
<evidence type="ECO:0000256" key="10">
    <source>
        <dbReference type="ARBA" id="ARBA00049280"/>
    </source>
</evidence>
<dbReference type="SMART" id="SM00220">
    <property type="entry name" value="S_TKc"/>
    <property type="match status" value="1"/>
</dbReference>
<feature type="binding site" evidence="12">
    <location>
        <position position="45"/>
    </location>
    <ligand>
        <name>ATP</name>
        <dbReference type="ChEBI" id="CHEBI:30616"/>
    </ligand>
</feature>
<dbReference type="InterPro" id="IPR037770">
    <property type="entry name" value="CDK7"/>
</dbReference>
<evidence type="ECO:0000256" key="11">
    <source>
        <dbReference type="PIRSR" id="PIRSR637770-1"/>
    </source>
</evidence>
<dbReference type="GO" id="GO:0005634">
    <property type="term" value="C:nucleus"/>
    <property type="evidence" value="ECO:0000318"/>
    <property type="project" value="GO_Central"/>
</dbReference>
<sequence length="419" mass="47722">MAEVDQLLTKKVADRYLKREVLGEGTYGVVYKAIDTKTGQTVAIKKIRLGKQKEGVNFTALREIKLLKELKDSNIIELIDAFPHKGNLHLVFEFMETDLEAVIRDRNIVLSPADIKSYIQMTLKGLAFCHKKWVLHRDMKPNNLLIGPRGQLKLADFGLARIFGSPDRRFTHQVFARWYRAPELLFGAKQYGPGVDVWAAACIFAELLLRRPFLQGNSDMDQLGKIFAAFGTPKQSQWSDMVYLPDYVEYQSVPGQPLRTLFPMASDDTLDLLGKMFMYDPKSRISAQQALEHRYFSSIPPATEPALLPRPPPKRESVNSEPLDFNPQNGPTVLSPPRKQRRVMPQREGFDLNGQQMDKMDDHGQETRQPAGERSSIAPMSLDFSVFGNRPPNRPTINSADRSHLKRKLDLEFQLPEEE</sequence>
<evidence type="ECO:0000256" key="13">
    <source>
        <dbReference type="PROSITE-ProRule" id="PRU10141"/>
    </source>
</evidence>
<evidence type="ECO:0000256" key="9">
    <source>
        <dbReference type="ARBA" id="ARBA00048367"/>
    </source>
</evidence>
<keyword evidence="3" id="KW-0597">Phosphoprotein</keyword>
<dbReference type="InterPro" id="IPR017441">
    <property type="entry name" value="Protein_kinase_ATP_BS"/>
</dbReference>
<dbReference type="InterPro" id="IPR011009">
    <property type="entry name" value="Kinase-like_dom_sf"/>
</dbReference>
<dbReference type="STRING" id="4155.A0A022PT91"/>
<keyword evidence="6" id="KW-0418">Kinase</keyword>
<gene>
    <name evidence="17" type="ORF">MIMGU_mgv1a007108mg</name>
</gene>
<dbReference type="Pfam" id="PF00069">
    <property type="entry name" value="Pkinase"/>
    <property type="match status" value="1"/>
</dbReference>
<dbReference type="OrthoDB" id="1732493at2759"/>
<reference evidence="17 18" key="1">
    <citation type="journal article" date="2013" name="Proc. Natl. Acad. Sci. U.S.A.">
        <title>Fine-scale variation in meiotic recombination in Mimulus inferred from population shotgun sequencing.</title>
        <authorList>
            <person name="Hellsten U."/>
            <person name="Wright K.M."/>
            <person name="Jenkins J."/>
            <person name="Shu S."/>
            <person name="Yuan Y."/>
            <person name="Wessler S.R."/>
            <person name="Schmutz J."/>
            <person name="Willis J.H."/>
            <person name="Rokhsar D.S."/>
        </authorList>
    </citation>
    <scope>NUCLEOTIDE SEQUENCE [LARGE SCALE GENOMIC DNA]</scope>
    <source>
        <strain evidence="18">cv. DUN x IM62</strain>
    </source>
</reference>
<comment type="similarity">
    <text evidence="1">Belongs to the protein kinase superfamily. CMGC Ser/Thr protein kinase family. CDC2/CDKX subfamily.</text>
</comment>
<dbReference type="GO" id="GO:0005524">
    <property type="term" value="F:ATP binding"/>
    <property type="evidence" value="ECO:0007669"/>
    <property type="project" value="UniProtKB-UniRule"/>
</dbReference>
<dbReference type="Gene3D" id="3.30.200.20">
    <property type="entry name" value="Phosphorylase Kinase, domain 1"/>
    <property type="match status" value="1"/>
</dbReference>
<keyword evidence="4" id="KW-0808">Transferase</keyword>
<protein>
    <recommendedName>
        <fullName evidence="16">Protein kinase domain-containing protein</fullName>
    </recommendedName>
</protein>
<evidence type="ECO:0000256" key="6">
    <source>
        <dbReference type="ARBA" id="ARBA00022777"/>
    </source>
</evidence>
<feature type="active site" description="Proton acceptor" evidence="11">
    <location>
        <position position="138"/>
    </location>
</feature>
<evidence type="ECO:0000256" key="14">
    <source>
        <dbReference type="RuleBase" id="RU000304"/>
    </source>
</evidence>
<feature type="domain" description="Protein kinase" evidence="16">
    <location>
        <begin position="16"/>
        <end position="296"/>
    </location>
</feature>
<feature type="binding site" evidence="13">
    <location>
        <position position="46"/>
    </location>
    <ligand>
        <name>ATP</name>
        <dbReference type="ChEBI" id="CHEBI:30616"/>
    </ligand>
</feature>
<evidence type="ECO:0000256" key="12">
    <source>
        <dbReference type="PIRSR" id="PIRSR637770-2"/>
    </source>
</evidence>
<name>A0A022PT91_ERYGU</name>
<evidence type="ECO:0000256" key="4">
    <source>
        <dbReference type="ARBA" id="ARBA00022679"/>
    </source>
</evidence>
<dbReference type="AlphaFoldDB" id="A0A022PT91"/>
<dbReference type="InterPro" id="IPR050108">
    <property type="entry name" value="CDK"/>
</dbReference>
<dbReference type="PhylomeDB" id="A0A022PT91"/>
<evidence type="ECO:0000259" key="16">
    <source>
        <dbReference type="PROSITE" id="PS50011"/>
    </source>
</evidence>
<keyword evidence="18" id="KW-1185">Reference proteome</keyword>
<dbReference type="GO" id="GO:0005737">
    <property type="term" value="C:cytoplasm"/>
    <property type="evidence" value="ECO:0000318"/>
    <property type="project" value="GO_Central"/>
</dbReference>
<accession>A0A022PT91</accession>
<dbReference type="OMA" id="GIHHCHR"/>
<comment type="catalytic activity">
    <reaction evidence="9">
        <text>L-seryl-[protein] + ATP = O-phospho-L-seryl-[protein] + ADP + H(+)</text>
        <dbReference type="Rhea" id="RHEA:17989"/>
        <dbReference type="Rhea" id="RHEA-COMP:9863"/>
        <dbReference type="Rhea" id="RHEA-COMP:11604"/>
        <dbReference type="ChEBI" id="CHEBI:15378"/>
        <dbReference type="ChEBI" id="CHEBI:29999"/>
        <dbReference type="ChEBI" id="CHEBI:30616"/>
        <dbReference type="ChEBI" id="CHEBI:83421"/>
        <dbReference type="ChEBI" id="CHEBI:456216"/>
        <dbReference type="EC" id="2.7.11.22"/>
    </reaction>
</comment>
<evidence type="ECO:0000256" key="8">
    <source>
        <dbReference type="ARBA" id="ARBA00047811"/>
    </source>
</evidence>
<dbReference type="EMBL" id="KI632310">
    <property type="protein sequence ID" value="EYU19011.1"/>
    <property type="molecule type" value="Genomic_DNA"/>
</dbReference>
<dbReference type="SUPFAM" id="SSF56112">
    <property type="entry name" value="Protein kinase-like (PK-like)"/>
    <property type="match status" value="1"/>
</dbReference>
<keyword evidence="2 14" id="KW-0723">Serine/threonine-protein kinase</keyword>
<evidence type="ECO:0000313" key="18">
    <source>
        <dbReference type="Proteomes" id="UP000030748"/>
    </source>
</evidence>
<organism evidence="17 18">
    <name type="scientific">Erythranthe guttata</name>
    <name type="common">Yellow monkey flower</name>
    <name type="synonym">Mimulus guttatus</name>
    <dbReference type="NCBI Taxonomy" id="4155"/>
    <lineage>
        <taxon>Eukaryota</taxon>
        <taxon>Viridiplantae</taxon>
        <taxon>Streptophyta</taxon>
        <taxon>Embryophyta</taxon>
        <taxon>Tracheophyta</taxon>
        <taxon>Spermatophyta</taxon>
        <taxon>Magnoliopsida</taxon>
        <taxon>eudicotyledons</taxon>
        <taxon>Gunneridae</taxon>
        <taxon>Pentapetalae</taxon>
        <taxon>asterids</taxon>
        <taxon>lamiids</taxon>
        <taxon>Lamiales</taxon>
        <taxon>Phrymaceae</taxon>
        <taxon>Erythranthe</taxon>
    </lineage>
</organism>
<keyword evidence="5 12" id="KW-0547">Nucleotide-binding</keyword>
<dbReference type="PANTHER" id="PTHR24056">
    <property type="entry name" value="CELL DIVISION PROTEIN KINASE"/>
    <property type="match status" value="1"/>
</dbReference>
<dbReference type="PROSITE" id="PS50011">
    <property type="entry name" value="PROTEIN_KINASE_DOM"/>
    <property type="match status" value="1"/>
</dbReference>
<dbReference type="InterPro" id="IPR000719">
    <property type="entry name" value="Prot_kinase_dom"/>
</dbReference>
<evidence type="ECO:0000256" key="1">
    <source>
        <dbReference type="ARBA" id="ARBA00006485"/>
    </source>
</evidence>
<dbReference type="GO" id="GO:0070985">
    <property type="term" value="C:transcription factor TFIIK complex"/>
    <property type="evidence" value="ECO:0000318"/>
    <property type="project" value="GO_Central"/>
</dbReference>
<dbReference type="CDD" id="cd07841">
    <property type="entry name" value="STKc_CDK7"/>
    <property type="match status" value="1"/>
</dbReference>
<evidence type="ECO:0000256" key="5">
    <source>
        <dbReference type="ARBA" id="ARBA00022741"/>
    </source>
</evidence>
<dbReference type="GO" id="GO:0008353">
    <property type="term" value="F:RNA polymerase II CTD heptapeptide repeat kinase activity"/>
    <property type="evidence" value="ECO:0000318"/>
    <property type="project" value="GO_Central"/>
</dbReference>
<dbReference type="GO" id="GO:0045944">
    <property type="term" value="P:positive regulation of transcription by RNA polymerase II"/>
    <property type="evidence" value="ECO:0000318"/>
    <property type="project" value="GO_Central"/>
</dbReference>
<evidence type="ECO:0000256" key="2">
    <source>
        <dbReference type="ARBA" id="ARBA00022527"/>
    </source>
</evidence>
<evidence type="ECO:0000313" key="17">
    <source>
        <dbReference type="EMBL" id="EYU19011.1"/>
    </source>
</evidence>
<feature type="binding site" evidence="12">
    <location>
        <begin position="22"/>
        <end position="30"/>
    </location>
    <ligand>
        <name>ATP</name>
        <dbReference type="ChEBI" id="CHEBI:30616"/>
    </ligand>
</feature>
<dbReference type="InterPro" id="IPR008271">
    <property type="entry name" value="Ser/Thr_kinase_AS"/>
</dbReference>
<evidence type="ECO:0000256" key="3">
    <source>
        <dbReference type="ARBA" id="ARBA00022553"/>
    </source>
</evidence>
<proteinExistence type="inferred from homology"/>
<dbReference type="FunFam" id="3.30.200.20:FF:000289">
    <property type="entry name" value="Cyclin-dependent kinase D-1"/>
    <property type="match status" value="1"/>
</dbReference>
<feature type="region of interest" description="Disordered" evidence="15">
    <location>
        <begin position="302"/>
        <end position="406"/>
    </location>
</feature>
<dbReference type="PANTHER" id="PTHR24056:SF0">
    <property type="entry name" value="CYCLIN-DEPENDENT KINASE 7"/>
    <property type="match status" value="1"/>
</dbReference>
<dbReference type="PROSITE" id="PS00107">
    <property type="entry name" value="PROTEIN_KINASE_ATP"/>
    <property type="match status" value="1"/>
</dbReference>